<accession>A0A6J5PPR4</accession>
<dbReference type="EMBL" id="LR797379">
    <property type="protein sequence ID" value="CAB4211959.1"/>
    <property type="molecule type" value="Genomic_DNA"/>
</dbReference>
<evidence type="ECO:0000313" key="2">
    <source>
        <dbReference type="EMBL" id="CAB4181589.1"/>
    </source>
</evidence>
<dbReference type="EMBL" id="LR797245">
    <property type="protein sequence ID" value="CAB4195805.1"/>
    <property type="molecule type" value="Genomic_DNA"/>
</dbReference>
<evidence type="ECO:0000313" key="1">
    <source>
        <dbReference type="EMBL" id="CAB4169564.1"/>
    </source>
</evidence>
<protein>
    <submittedName>
        <fullName evidence="1">Uncharacterized protein</fullName>
    </submittedName>
</protein>
<sequence length="90" mass="9634">MIDPRTIILCDDGRYVTLGRHSEPSEAEISAAAQALAAQGVGGWLATMSGTAYQRRCPKLEIRREIAAPRHGWDSAVAAFKAAHAATQSK</sequence>
<evidence type="ECO:0000313" key="3">
    <source>
        <dbReference type="EMBL" id="CAB4195805.1"/>
    </source>
</evidence>
<dbReference type="EMBL" id="LR797017">
    <property type="protein sequence ID" value="CAB4181589.1"/>
    <property type="molecule type" value="Genomic_DNA"/>
</dbReference>
<proteinExistence type="predicted"/>
<evidence type="ECO:0000313" key="4">
    <source>
        <dbReference type="EMBL" id="CAB4211959.1"/>
    </source>
</evidence>
<name>A0A6J5PPR4_9CAUD</name>
<reference evidence="1" key="1">
    <citation type="submission" date="2020-05" db="EMBL/GenBank/DDBJ databases">
        <authorList>
            <person name="Chiriac C."/>
            <person name="Salcher M."/>
            <person name="Ghai R."/>
            <person name="Kavagutti S V."/>
        </authorList>
    </citation>
    <scope>NUCLEOTIDE SEQUENCE</scope>
</reference>
<gene>
    <name evidence="2" type="ORF">UFOVP1070_49</name>
    <name evidence="3" type="ORF">UFOVP1302_35</name>
    <name evidence="4" type="ORF">UFOVP1416_77</name>
    <name evidence="1" type="ORF">UFOVP895_38</name>
</gene>
<organism evidence="1">
    <name type="scientific">uncultured Caudovirales phage</name>
    <dbReference type="NCBI Taxonomy" id="2100421"/>
    <lineage>
        <taxon>Viruses</taxon>
        <taxon>Duplodnaviria</taxon>
        <taxon>Heunggongvirae</taxon>
        <taxon>Uroviricota</taxon>
        <taxon>Caudoviricetes</taxon>
        <taxon>Peduoviridae</taxon>
        <taxon>Maltschvirus</taxon>
        <taxon>Maltschvirus maltsch</taxon>
    </lineage>
</organism>
<dbReference type="EMBL" id="LR796842">
    <property type="protein sequence ID" value="CAB4169564.1"/>
    <property type="molecule type" value="Genomic_DNA"/>
</dbReference>